<name>U5EYN7_9DIPT</name>
<reference evidence="2" key="1">
    <citation type="journal article" date="2014" name="Insect Biochem. Mol. Biol.">
        <title>An insight into the sialome of the frog biting fly, Corethrella appendiculata.</title>
        <authorList>
            <person name="Ribeiro J.M.C."/>
            <person name="Chagas A.C."/>
            <person name="Pham V.M."/>
            <person name="Lounibos L.P."/>
            <person name="Calvo E."/>
        </authorList>
    </citation>
    <scope>NUCLEOTIDE SEQUENCE</scope>
    <source>
        <tissue evidence="2">Salivary glands</tissue>
    </source>
</reference>
<proteinExistence type="evidence at transcript level"/>
<dbReference type="AlphaFoldDB" id="U5EYN7"/>
<dbReference type="PANTHER" id="PTHR20948:SF2">
    <property type="entry name" value="TRANSMEMBRANE PROTEIN 164"/>
    <property type="match status" value="1"/>
</dbReference>
<dbReference type="PANTHER" id="PTHR20948">
    <property type="entry name" value="TRANSMEMBRANE PROTEIN 164"/>
    <property type="match status" value="1"/>
</dbReference>
<accession>U5EYN7</accession>
<feature type="transmembrane region" description="Helical" evidence="1">
    <location>
        <begin position="295"/>
        <end position="319"/>
    </location>
</feature>
<keyword evidence="1" id="KW-0812">Transmembrane</keyword>
<protein>
    <submittedName>
        <fullName evidence="2">Putative conserved plasma membrane protein</fullName>
    </submittedName>
</protein>
<evidence type="ECO:0000256" key="1">
    <source>
        <dbReference type="SAM" id="Phobius"/>
    </source>
</evidence>
<dbReference type="InterPro" id="IPR026508">
    <property type="entry name" value="TMEM164"/>
</dbReference>
<feature type="transmembrane region" description="Helical" evidence="1">
    <location>
        <begin position="219"/>
        <end position="242"/>
    </location>
</feature>
<keyword evidence="1" id="KW-0472">Membrane</keyword>
<dbReference type="EMBL" id="GANO01000177">
    <property type="protein sequence ID" value="JAB59694.1"/>
    <property type="molecule type" value="mRNA"/>
</dbReference>
<organism evidence="2">
    <name type="scientific">Corethrella appendiculata</name>
    <dbReference type="NCBI Taxonomy" id="1370023"/>
    <lineage>
        <taxon>Eukaryota</taxon>
        <taxon>Metazoa</taxon>
        <taxon>Ecdysozoa</taxon>
        <taxon>Arthropoda</taxon>
        <taxon>Hexapoda</taxon>
        <taxon>Insecta</taxon>
        <taxon>Pterygota</taxon>
        <taxon>Neoptera</taxon>
        <taxon>Endopterygota</taxon>
        <taxon>Diptera</taxon>
        <taxon>Nematocera</taxon>
        <taxon>Culicoidea</taxon>
        <taxon>Chaoboridae</taxon>
        <taxon>Corethrella</taxon>
    </lineage>
</organism>
<feature type="transmembrane region" description="Helical" evidence="1">
    <location>
        <begin position="254"/>
        <end position="275"/>
    </location>
</feature>
<dbReference type="Pfam" id="PF14808">
    <property type="entry name" value="TMEM164"/>
    <property type="match status" value="1"/>
</dbReference>
<keyword evidence="1" id="KW-1133">Transmembrane helix</keyword>
<evidence type="ECO:0000313" key="2">
    <source>
        <dbReference type="EMBL" id="JAB59694.1"/>
    </source>
</evidence>
<sequence length="403" mass="46169">MNFRWAYEGVNDSVPRNTGKECVEFLSPIRRIIETIIIMPICVIAIKWSLRRLKPINCYGYGNNLLNNLNQHQSSTISNTTINQQRQNNYLQHDHEYLNQEIQRNNDEINYRFTHSSNNSNQKKYSDAMVPTVGKQVLLVAMTFTLGIEIGFKFATRTVIYILNPCHITTMMQIYLLASNKPSKTVTVLFRIQMNYLNGPLLAFLFPETDSRQLNLEVATYWIQHALIFIIPIYLLRLGGIYNMEEFSDFNWNIISYGCLILYHFGVLQLFGLLAHVNLNHMLCPAIKDPFDSVYYRFAAFVHQAILCTVLEKIVLLLFSPYHHLTTSTTSSTSTINNHCYQEIVNKNGTNNENDISTTETPSPILIKPSNNIVTDKTSSASSTPVKTLNHELNILIKTGKID</sequence>